<dbReference type="InterPro" id="IPR005158">
    <property type="entry name" value="BTAD"/>
</dbReference>
<dbReference type="Gene3D" id="1.25.40.10">
    <property type="entry name" value="Tetratricopeptide repeat domain"/>
    <property type="match status" value="3"/>
</dbReference>
<dbReference type="Gene3D" id="3.40.50.300">
    <property type="entry name" value="P-loop containing nucleotide triphosphate hydrolases"/>
    <property type="match status" value="1"/>
</dbReference>
<gene>
    <name evidence="5" type="ORF">F0L68_28155</name>
</gene>
<dbReference type="InterPro" id="IPR058852">
    <property type="entry name" value="HTH_77"/>
</dbReference>
<reference evidence="5 6" key="1">
    <citation type="submission" date="2019-09" db="EMBL/GenBank/DDBJ databases">
        <title>Goodfellowia gen. nov., a new genus of the Pseudonocardineae related to Actinoalloteichus, containing Goodfellowia coeruleoviolacea gen. nov., comb. nov. gen. nov., comb. nov.</title>
        <authorList>
            <person name="Labeda D."/>
        </authorList>
    </citation>
    <scope>NUCLEOTIDE SEQUENCE [LARGE SCALE GENOMIC DNA]</scope>
    <source>
        <strain evidence="5 6">AN110305</strain>
    </source>
</reference>
<dbReference type="PANTHER" id="PTHR47691:SF3">
    <property type="entry name" value="HTH-TYPE TRANSCRIPTIONAL REGULATOR RV0890C-RELATED"/>
    <property type="match status" value="1"/>
</dbReference>
<dbReference type="PANTHER" id="PTHR47691">
    <property type="entry name" value="REGULATOR-RELATED"/>
    <property type="match status" value="1"/>
</dbReference>
<protein>
    <submittedName>
        <fullName evidence="5">AfsR/SARP family transcriptional regulator</fullName>
    </submittedName>
</protein>
<dbReference type="GO" id="GO:0016887">
    <property type="term" value="F:ATP hydrolysis activity"/>
    <property type="evidence" value="ECO:0007669"/>
    <property type="project" value="InterPro"/>
</dbReference>
<proteinExistence type="inferred from homology"/>
<dbReference type="InterPro" id="IPR027417">
    <property type="entry name" value="P-loop_NTPase"/>
</dbReference>
<accession>A0A5B2WWW3</accession>
<dbReference type="Pfam" id="PF00486">
    <property type="entry name" value="Trans_reg_C"/>
    <property type="match status" value="1"/>
</dbReference>
<feature type="domain" description="OmpR/PhoB-type" evidence="4">
    <location>
        <begin position="1"/>
        <end position="90"/>
    </location>
</feature>
<evidence type="ECO:0000256" key="2">
    <source>
        <dbReference type="ARBA" id="ARBA00023125"/>
    </source>
</evidence>
<dbReference type="InterPro" id="IPR049945">
    <property type="entry name" value="AAA_22"/>
</dbReference>
<evidence type="ECO:0000313" key="5">
    <source>
        <dbReference type="EMBL" id="KAA2255444.1"/>
    </source>
</evidence>
<dbReference type="AlphaFoldDB" id="A0A5B2WWW3"/>
<dbReference type="Proteomes" id="UP000323454">
    <property type="component" value="Unassembled WGS sequence"/>
</dbReference>
<evidence type="ECO:0000313" key="6">
    <source>
        <dbReference type="Proteomes" id="UP000323454"/>
    </source>
</evidence>
<dbReference type="EMBL" id="VUOB01000056">
    <property type="protein sequence ID" value="KAA2255444.1"/>
    <property type="molecule type" value="Genomic_DNA"/>
</dbReference>
<dbReference type="PROSITE" id="PS51755">
    <property type="entry name" value="OMPR_PHOB"/>
    <property type="match status" value="1"/>
</dbReference>
<dbReference type="GO" id="GO:0003677">
    <property type="term" value="F:DNA binding"/>
    <property type="evidence" value="ECO:0007669"/>
    <property type="project" value="UniProtKB-UniRule"/>
</dbReference>
<evidence type="ECO:0000256" key="3">
    <source>
        <dbReference type="PROSITE-ProRule" id="PRU01091"/>
    </source>
</evidence>
<dbReference type="SMART" id="SM01043">
    <property type="entry name" value="BTAD"/>
    <property type="match status" value="1"/>
</dbReference>
<feature type="DNA-binding region" description="OmpR/PhoB-type" evidence="3">
    <location>
        <begin position="1"/>
        <end position="90"/>
    </location>
</feature>
<evidence type="ECO:0000256" key="1">
    <source>
        <dbReference type="ARBA" id="ARBA00005820"/>
    </source>
</evidence>
<dbReference type="InterPro" id="IPR036388">
    <property type="entry name" value="WH-like_DNA-bd_sf"/>
</dbReference>
<dbReference type="SMART" id="SM00862">
    <property type="entry name" value="Trans_reg_C"/>
    <property type="match status" value="1"/>
</dbReference>
<dbReference type="CDD" id="cd15831">
    <property type="entry name" value="BTAD"/>
    <property type="match status" value="1"/>
</dbReference>
<reference evidence="5 6" key="2">
    <citation type="submission" date="2019-09" db="EMBL/GenBank/DDBJ databases">
        <authorList>
            <person name="Jin C."/>
        </authorList>
    </citation>
    <scope>NUCLEOTIDE SEQUENCE [LARGE SCALE GENOMIC DNA]</scope>
    <source>
        <strain evidence="5 6">AN110305</strain>
    </source>
</reference>
<evidence type="ECO:0000259" key="4">
    <source>
        <dbReference type="PROSITE" id="PS51755"/>
    </source>
</evidence>
<dbReference type="InterPro" id="IPR011990">
    <property type="entry name" value="TPR-like_helical_dom_sf"/>
</dbReference>
<dbReference type="Pfam" id="PF03704">
    <property type="entry name" value="BTAD"/>
    <property type="match status" value="1"/>
</dbReference>
<dbReference type="RefSeq" id="WP_149852852.1">
    <property type="nucleotide sequence ID" value="NZ_VUOB01000056.1"/>
</dbReference>
<dbReference type="GO" id="GO:0006355">
    <property type="term" value="P:regulation of DNA-templated transcription"/>
    <property type="evidence" value="ECO:0007669"/>
    <property type="project" value="InterPro"/>
</dbReference>
<dbReference type="GO" id="GO:0000160">
    <property type="term" value="P:phosphorelay signal transduction system"/>
    <property type="evidence" value="ECO:0007669"/>
    <property type="project" value="InterPro"/>
</dbReference>
<dbReference type="Pfam" id="PF25872">
    <property type="entry name" value="HTH_77"/>
    <property type="match status" value="1"/>
</dbReference>
<dbReference type="SUPFAM" id="SSF48452">
    <property type="entry name" value="TPR-like"/>
    <property type="match status" value="2"/>
</dbReference>
<keyword evidence="6" id="KW-1185">Reference proteome</keyword>
<dbReference type="Pfam" id="PF13401">
    <property type="entry name" value="AAA_22"/>
    <property type="match status" value="1"/>
</dbReference>
<dbReference type="Gene3D" id="1.10.10.10">
    <property type="entry name" value="Winged helix-like DNA-binding domain superfamily/Winged helix DNA-binding domain"/>
    <property type="match status" value="1"/>
</dbReference>
<organism evidence="5 6">
    <name type="scientific">Solihabitans fulvus</name>
    <dbReference type="NCBI Taxonomy" id="1892852"/>
    <lineage>
        <taxon>Bacteria</taxon>
        <taxon>Bacillati</taxon>
        <taxon>Actinomycetota</taxon>
        <taxon>Actinomycetes</taxon>
        <taxon>Pseudonocardiales</taxon>
        <taxon>Pseudonocardiaceae</taxon>
        <taxon>Solihabitans</taxon>
    </lineage>
</organism>
<comment type="caution">
    <text evidence="5">The sequence shown here is derived from an EMBL/GenBank/DDBJ whole genome shotgun (WGS) entry which is preliminary data.</text>
</comment>
<dbReference type="InterPro" id="IPR001867">
    <property type="entry name" value="OmpR/PhoB-type_DNA-bd"/>
</dbReference>
<keyword evidence="2 3" id="KW-0238">DNA-binding</keyword>
<name>A0A5B2WWW3_9PSEU</name>
<sequence>MQIGVLGPLEVRTDDGASVEVSGTRLRTLLIILALEPNRVVPAARLIDGIWRDVPPAGAANALQALVSRLRRAVQGIVVDTHPAGYRLSIAQDDVDAARFERLVAASARATDAETVEGILREALDLWRGPALQELAAEDFVAAQVARLTELRLTATETLVEADLALGHGAALVTDLTTLVAEHPLRERLVGALMRALCAADRPAEALAAYDRTRQALTETLGTDPSPALSALHTAILRGEVTAPPQRESTVDSPPRTNLRSELTTFVGRDPDLARVGTLIARGRLTTLTGPGGCGKTRLATEAARAHLGNRPDEVWLVELAPVASGADAAQAVLTALGVRDLAPPGQPPAGEPADRLVAALRDRTALLVLDNCEHLVDAVAALADRLLGECPRLRILATSREPLGITGEALWPVESLALPPEDAGATEALTYAAVRLLADRAASARPGFAVTADTAQAVARICRALDGMPLAIELAAARLRTMSVAHLAGRLDDRFRLLTNGSRTALPRHRTLRAVIDWSWDLLTDEERALLRRLAVFSRGATAAAAERVCAGGPIAADDVLELLTALAEKSLLTAVGDGSPRYQLLETIREYALRQLDEAGERDRIRRAHAACFIDLAETADPHLRRADQLVWLDRLAADRDNIDAALRGAIEAGDAPTSVRLVAAAGSYWLLDWWLRGRRSGRAELAAAALALPGAVEDETRATACAIALQLPSPDERAAGDLLATARRLAERTEPTGRRHPMLRLIAPRTEADAFADEDPWVRAMAHLSRALTLVNAGRDHARAAADLTEALTAFRAIGERWGISYTLTNLADLLAGQGDLASAAANYEQAIAVAAEAVPVADVWLPRLRLAQLRWLLGDQDAATDAVAAIERDVERTGQPDALASVAYVRACLARWSGDPGAARTQLARAESVMSRHLAVNVVFRVILLDSLGYLDASAGDLASAAAHRADALAMALRSTSAPLLGQVLVGVADLALCQGKPREAARLLAAGAAVRGAPDLSLPDAARVEAAARAALGDAEFAEAARRGRDATIETVRELAAPTLEA</sequence>
<dbReference type="PRINTS" id="PR00364">
    <property type="entry name" value="DISEASERSIST"/>
</dbReference>
<dbReference type="InterPro" id="IPR016032">
    <property type="entry name" value="Sig_transdc_resp-reg_C-effctor"/>
</dbReference>
<dbReference type="SUPFAM" id="SSF46894">
    <property type="entry name" value="C-terminal effector domain of the bipartite response regulators"/>
    <property type="match status" value="1"/>
</dbReference>
<comment type="similarity">
    <text evidence="1">Belongs to the AfsR/DnrI/RedD regulatory family.</text>
</comment>
<dbReference type="OrthoDB" id="9812579at2"/>
<dbReference type="SUPFAM" id="SSF52540">
    <property type="entry name" value="P-loop containing nucleoside triphosphate hydrolases"/>
    <property type="match status" value="1"/>
</dbReference>